<name>A0A0L0DC79_THETB</name>
<dbReference type="InterPro" id="IPR046342">
    <property type="entry name" value="CBS_dom_sf"/>
</dbReference>
<evidence type="ECO:0000259" key="4">
    <source>
        <dbReference type="PROSITE" id="PS51371"/>
    </source>
</evidence>
<dbReference type="PANTHER" id="PTHR13780">
    <property type="entry name" value="AMP-ACTIVATED PROTEIN KINASE, GAMMA REGULATORY SUBUNIT"/>
    <property type="match status" value="1"/>
</dbReference>
<dbReference type="Pfam" id="PF00571">
    <property type="entry name" value="CBS"/>
    <property type="match status" value="1"/>
</dbReference>
<feature type="domain" description="CBS" evidence="4">
    <location>
        <begin position="268"/>
        <end position="321"/>
    </location>
</feature>
<dbReference type="SUPFAM" id="SSF54631">
    <property type="entry name" value="CBS-domain pair"/>
    <property type="match status" value="2"/>
</dbReference>
<organism evidence="5 6">
    <name type="scientific">Thecamonas trahens ATCC 50062</name>
    <dbReference type="NCBI Taxonomy" id="461836"/>
    <lineage>
        <taxon>Eukaryota</taxon>
        <taxon>Apusozoa</taxon>
        <taxon>Apusomonadida</taxon>
        <taxon>Apusomonadidae</taxon>
        <taxon>Thecamonas</taxon>
    </lineage>
</organism>
<dbReference type="PANTHER" id="PTHR13780:SF128">
    <property type="entry name" value="CBS DOMAIN-CONTAINING PROTEIN"/>
    <property type="match status" value="1"/>
</dbReference>
<gene>
    <name evidence="5" type="ORF">AMSG_04658</name>
</gene>
<evidence type="ECO:0000256" key="1">
    <source>
        <dbReference type="ARBA" id="ARBA00022737"/>
    </source>
</evidence>
<dbReference type="CDD" id="cd02205">
    <property type="entry name" value="CBS_pair_SF"/>
    <property type="match status" value="1"/>
</dbReference>
<keyword evidence="2 3" id="KW-0129">CBS domain</keyword>
<dbReference type="PROSITE" id="PS51371">
    <property type="entry name" value="CBS"/>
    <property type="match status" value="2"/>
</dbReference>
<accession>A0A0L0DC79</accession>
<reference evidence="5 6" key="1">
    <citation type="submission" date="2010-05" db="EMBL/GenBank/DDBJ databases">
        <title>The Genome Sequence of Thecamonas trahens ATCC 50062.</title>
        <authorList>
            <consortium name="The Broad Institute Genome Sequencing Platform"/>
            <person name="Russ C."/>
            <person name="Cuomo C."/>
            <person name="Shea T."/>
            <person name="Young S.K."/>
            <person name="Zeng Q."/>
            <person name="Koehrsen M."/>
            <person name="Haas B."/>
            <person name="Borodovsky M."/>
            <person name="Guigo R."/>
            <person name="Alvarado L."/>
            <person name="Berlin A."/>
            <person name="Bochicchio J."/>
            <person name="Borenstein D."/>
            <person name="Chapman S."/>
            <person name="Chen Z."/>
            <person name="Freedman E."/>
            <person name="Gellesch M."/>
            <person name="Goldberg J."/>
            <person name="Griggs A."/>
            <person name="Gujja S."/>
            <person name="Heilman E."/>
            <person name="Heiman D."/>
            <person name="Hepburn T."/>
            <person name="Howarth C."/>
            <person name="Jen D."/>
            <person name="Larson L."/>
            <person name="Mehta T."/>
            <person name="Park D."/>
            <person name="Pearson M."/>
            <person name="Roberts A."/>
            <person name="Saif S."/>
            <person name="Shenoy N."/>
            <person name="Sisk P."/>
            <person name="Stolte C."/>
            <person name="Sykes S."/>
            <person name="Thomson T."/>
            <person name="Walk T."/>
            <person name="White J."/>
            <person name="Yandava C."/>
            <person name="Burger G."/>
            <person name="Gray M.W."/>
            <person name="Holland P.W.H."/>
            <person name="King N."/>
            <person name="Lang F.B.F."/>
            <person name="Roger A.J."/>
            <person name="Ruiz-Trillo I."/>
            <person name="Lander E."/>
            <person name="Nusbaum C."/>
        </authorList>
    </citation>
    <scope>NUCLEOTIDE SEQUENCE [LARGE SCALE GENOMIC DNA]</scope>
    <source>
        <strain evidence="5 6">ATCC 50062</strain>
    </source>
</reference>
<dbReference type="InterPro" id="IPR050511">
    <property type="entry name" value="AMPK_gamma/SDS23_families"/>
</dbReference>
<sequence>MAEDNPVPRFRIPLAALVADKPPVATVLASAPAGTLAQVLDDAGSSFAAVVDSNGHYIDGVSVFDLLARAREGRHRVAEALVDEDTHNAQLAATFAAASVDELVGSYSISGENAEYRISSATLLRATLHLFAAGLHYLLVVAPKYMIRDEASGELPPLPAREARLLEKKDVLAWARAHLTQLASDEQLDADIVTASLFYANVPKVLAETSAGDAIEELYNAKTDGVAIVSPEGFLLGNFSVSDAKVVTAANFKVLSLPILDFLELHGRLREPVFVSKTTSLRAALELFSTHVVSRLWVVDDATRVVGVCSMASLMSLFFRL</sequence>
<dbReference type="Proteomes" id="UP000054408">
    <property type="component" value="Unassembled WGS sequence"/>
</dbReference>
<dbReference type="Gene3D" id="3.10.580.10">
    <property type="entry name" value="CBS-domain"/>
    <property type="match status" value="2"/>
</dbReference>
<evidence type="ECO:0000256" key="2">
    <source>
        <dbReference type="ARBA" id="ARBA00023122"/>
    </source>
</evidence>
<dbReference type="SMART" id="SM00116">
    <property type="entry name" value="CBS"/>
    <property type="match status" value="3"/>
</dbReference>
<dbReference type="STRING" id="461836.A0A0L0DC79"/>
<feature type="domain" description="CBS" evidence="4">
    <location>
        <begin position="19"/>
        <end position="77"/>
    </location>
</feature>
<protein>
    <recommendedName>
        <fullName evidence="4">CBS domain-containing protein</fullName>
    </recommendedName>
</protein>
<keyword evidence="6" id="KW-1185">Reference proteome</keyword>
<evidence type="ECO:0000256" key="3">
    <source>
        <dbReference type="PROSITE-ProRule" id="PRU00703"/>
    </source>
</evidence>
<evidence type="ECO:0000313" key="6">
    <source>
        <dbReference type="Proteomes" id="UP000054408"/>
    </source>
</evidence>
<dbReference type="AlphaFoldDB" id="A0A0L0DC79"/>
<dbReference type="RefSeq" id="XP_013758330.1">
    <property type="nucleotide sequence ID" value="XM_013902876.1"/>
</dbReference>
<keyword evidence="1" id="KW-0677">Repeat</keyword>
<dbReference type="EMBL" id="GL349452">
    <property type="protein sequence ID" value="KNC48913.1"/>
    <property type="molecule type" value="Genomic_DNA"/>
</dbReference>
<dbReference type="OrthoDB" id="449052at2759"/>
<dbReference type="GeneID" id="25564192"/>
<proteinExistence type="predicted"/>
<evidence type="ECO:0000313" key="5">
    <source>
        <dbReference type="EMBL" id="KNC48913.1"/>
    </source>
</evidence>
<dbReference type="InterPro" id="IPR000644">
    <property type="entry name" value="CBS_dom"/>
</dbReference>